<sequence length="75" mass="8495">MKATPMSDTDETDAFDDVRDLLERGLSASEAIDYYATEVRGYSQADWADVRDKSRQAVNKNVRQARRKQEPGAVE</sequence>
<accession>A0A1S8AR28</accession>
<dbReference type="Proteomes" id="UP000189370">
    <property type="component" value="Unassembled WGS sequence"/>
</dbReference>
<gene>
    <name evidence="1" type="ORF">A6E15_19175</name>
</gene>
<comment type="caution">
    <text evidence="1">The sequence shown here is derived from an EMBL/GenBank/DDBJ whole genome shotgun (WGS) entry which is preliminary data.</text>
</comment>
<proteinExistence type="predicted"/>
<name>A0A1S8AR28_9EURY</name>
<evidence type="ECO:0000313" key="1">
    <source>
        <dbReference type="EMBL" id="OLZ39087.1"/>
    </source>
</evidence>
<organism evidence="1 2">
    <name type="scientific">Natrinema saccharevitans</name>
    <dbReference type="NCBI Taxonomy" id="301967"/>
    <lineage>
        <taxon>Archaea</taxon>
        <taxon>Methanobacteriati</taxon>
        <taxon>Methanobacteriota</taxon>
        <taxon>Stenosarchaea group</taxon>
        <taxon>Halobacteria</taxon>
        <taxon>Halobacteriales</taxon>
        <taxon>Natrialbaceae</taxon>
        <taxon>Natrinema</taxon>
    </lineage>
</organism>
<keyword evidence="2" id="KW-1185">Reference proteome</keyword>
<dbReference type="EMBL" id="LWLN01000003">
    <property type="protein sequence ID" value="OLZ39087.1"/>
    <property type="molecule type" value="Genomic_DNA"/>
</dbReference>
<dbReference type="AlphaFoldDB" id="A0A1S8AR28"/>
<reference evidence="2" key="1">
    <citation type="submission" date="2016-04" db="EMBL/GenBank/DDBJ databases">
        <authorList>
            <person name="Chen S.-C."/>
            <person name="Lai M.-C."/>
        </authorList>
    </citation>
    <scope>NUCLEOTIDE SEQUENCE [LARGE SCALE GENOMIC DNA]</scope>
    <source>
        <strain evidence="2">AB14</strain>
    </source>
</reference>
<protein>
    <submittedName>
        <fullName evidence="1">Uncharacterized protein</fullName>
    </submittedName>
</protein>
<evidence type="ECO:0000313" key="2">
    <source>
        <dbReference type="Proteomes" id="UP000189370"/>
    </source>
</evidence>